<proteinExistence type="predicted"/>
<evidence type="ECO:0000256" key="1">
    <source>
        <dbReference type="SAM" id="MobiDB-lite"/>
    </source>
</evidence>
<feature type="compositionally biased region" description="Polar residues" evidence="1">
    <location>
        <begin position="13"/>
        <end position="26"/>
    </location>
</feature>
<sequence length="82" mass="9244">MSASERQKENQMRSKLTSSERPSANVTKRIKSGRPQTFDSERYKSDQIPTFSERPTANVAKRTYCGPKRMFATSGGRPLFAA</sequence>
<reference evidence="2 3" key="1">
    <citation type="submission" date="2024-05" db="EMBL/GenBank/DDBJ databases">
        <title>Genome sequencing and assembly of Indian major carp, Cirrhinus mrigala (Hamilton, 1822).</title>
        <authorList>
            <person name="Mohindra V."/>
            <person name="Chowdhury L.M."/>
            <person name="Lal K."/>
            <person name="Jena J.K."/>
        </authorList>
    </citation>
    <scope>NUCLEOTIDE SEQUENCE [LARGE SCALE GENOMIC DNA]</scope>
    <source>
        <strain evidence="2">CM1030</strain>
        <tissue evidence="2">Blood</tissue>
    </source>
</reference>
<protein>
    <submittedName>
        <fullName evidence="2">Uncharacterized protein</fullName>
    </submittedName>
</protein>
<keyword evidence="3" id="KW-1185">Reference proteome</keyword>
<feature type="compositionally biased region" description="Basic and acidic residues" evidence="1">
    <location>
        <begin position="1"/>
        <end position="12"/>
    </location>
</feature>
<dbReference type="AlphaFoldDB" id="A0ABD0MVF5"/>
<dbReference type="Proteomes" id="UP001529510">
    <property type="component" value="Unassembled WGS sequence"/>
</dbReference>
<evidence type="ECO:0000313" key="3">
    <source>
        <dbReference type="Proteomes" id="UP001529510"/>
    </source>
</evidence>
<evidence type="ECO:0000313" key="2">
    <source>
        <dbReference type="EMBL" id="KAL0152521.1"/>
    </source>
</evidence>
<gene>
    <name evidence="2" type="ORF">M9458_052244</name>
</gene>
<organism evidence="2 3">
    <name type="scientific">Cirrhinus mrigala</name>
    <name type="common">Mrigala</name>
    <dbReference type="NCBI Taxonomy" id="683832"/>
    <lineage>
        <taxon>Eukaryota</taxon>
        <taxon>Metazoa</taxon>
        <taxon>Chordata</taxon>
        <taxon>Craniata</taxon>
        <taxon>Vertebrata</taxon>
        <taxon>Euteleostomi</taxon>
        <taxon>Actinopterygii</taxon>
        <taxon>Neopterygii</taxon>
        <taxon>Teleostei</taxon>
        <taxon>Ostariophysi</taxon>
        <taxon>Cypriniformes</taxon>
        <taxon>Cyprinidae</taxon>
        <taxon>Labeoninae</taxon>
        <taxon>Labeonini</taxon>
        <taxon>Cirrhinus</taxon>
    </lineage>
</organism>
<comment type="caution">
    <text evidence="2">The sequence shown here is derived from an EMBL/GenBank/DDBJ whole genome shotgun (WGS) entry which is preliminary data.</text>
</comment>
<name>A0ABD0MVF5_CIRMR</name>
<dbReference type="EMBL" id="JAMKFB020000189">
    <property type="protein sequence ID" value="KAL0152521.1"/>
    <property type="molecule type" value="Genomic_DNA"/>
</dbReference>
<feature type="region of interest" description="Disordered" evidence="1">
    <location>
        <begin position="1"/>
        <end position="55"/>
    </location>
</feature>
<accession>A0ABD0MVF5</accession>